<dbReference type="Pfam" id="PF07729">
    <property type="entry name" value="FCD"/>
    <property type="match status" value="1"/>
</dbReference>
<dbReference type="InterPro" id="IPR036388">
    <property type="entry name" value="WH-like_DNA-bd_sf"/>
</dbReference>
<dbReference type="AlphaFoldDB" id="A0A3E3DH52"/>
<keyword evidence="1" id="KW-0805">Transcription regulation</keyword>
<dbReference type="Proteomes" id="UP000261023">
    <property type="component" value="Unassembled WGS sequence"/>
</dbReference>
<sequence>MDTLMNGFSKAKTVSLTEKVHDQILEMIIKSKSDEAAVLNEKRLVELLGVSKATVREALVMLCSEDVLRNIPRYGYVVVQIKEQDRRDLIKMRILLEQEALKKSFCGQRIGEMQLEQLEKQITAAASKQNVDVWTVWEDNEEFHMLLASFADDRILMKFLSDCMKMQKRVYAQTIWNSSSSMTDSVTSTPHHAIFKELQAGNLEGALALLEQDVTGM</sequence>
<dbReference type="Pfam" id="PF00392">
    <property type="entry name" value="GntR"/>
    <property type="match status" value="1"/>
</dbReference>
<dbReference type="SUPFAM" id="SSF48008">
    <property type="entry name" value="GntR ligand-binding domain-like"/>
    <property type="match status" value="1"/>
</dbReference>
<dbReference type="InterPro" id="IPR011711">
    <property type="entry name" value="GntR_C"/>
</dbReference>
<dbReference type="SUPFAM" id="SSF46785">
    <property type="entry name" value="Winged helix' DNA-binding domain"/>
    <property type="match status" value="1"/>
</dbReference>
<reference evidence="5 6" key="1">
    <citation type="submission" date="2018-08" db="EMBL/GenBank/DDBJ databases">
        <title>A genome reference for cultivated species of the human gut microbiota.</title>
        <authorList>
            <person name="Zou Y."/>
            <person name="Xue W."/>
            <person name="Luo G."/>
        </authorList>
    </citation>
    <scope>NUCLEOTIDE SEQUENCE [LARGE SCALE GENOMIC DNA]</scope>
    <source>
        <strain evidence="5 6">AF19-13AC</strain>
    </source>
</reference>
<dbReference type="PANTHER" id="PTHR43537">
    <property type="entry name" value="TRANSCRIPTIONAL REGULATOR, GNTR FAMILY"/>
    <property type="match status" value="1"/>
</dbReference>
<comment type="caution">
    <text evidence="5">The sequence shown here is derived from an EMBL/GenBank/DDBJ whole genome shotgun (WGS) entry which is preliminary data.</text>
</comment>
<dbReference type="InterPro" id="IPR008920">
    <property type="entry name" value="TF_FadR/GntR_C"/>
</dbReference>
<accession>A0A3E3DH52</accession>
<organism evidence="5 6">
    <name type="scientific">Hungatella hathewayi</name>
    <dbReference type="NCBI Taxonomy" id="154046"/>
    <lineage>
        <taxon>Bacteria</taxon>
        <taxon>Bacillati</taxon>
        <taxon>Bacillota</taxon>
        <taxon>Clostridia</taxon>
        <taxon>Lachnospirales</taxon>
        <taxon>Lachnospiraceae</taxon>
        <taxon>Hungatella</taxon>
    </lineage>
</organism>
<evidence type="ECO:0000256" key="2">
    <source>
        <dbReference type="ARBA" id="ARBA00023125"/>
    </source>
</evidence>
<dbReference type="GO" id="GO:0003677">
    <property type="term" value="F:DNA binding"/>
    <property type="evidence" value="ECO:0007669"/>
    <property type="project" value="UniProtKB-KW"/>
</dbReference>
<dbReference type="PROSITE" id="PS50949">
    <property type="entry name" value="HTH_GNTR"/>
    <property type="match status" value="1"/>
</dbReference>
<dbReference type="PANTHER" id="PTHR43537:SF51">
    <property type="entry name" value="HTH-TYPE TRANSCRIPTIONAL REGULATOR LGOR-RELATED"/>
    <property type="match status" value="1"/>
</dbReference>
<evidence type="ECO:0000256" key="3">
    <source>
        <dbReference type="ARBA" id="ARBA00023163"/>
    </source>
</evidence>
<dbReference type="Gene3D" id="1.10.10.10">
    <property type="entry name" value="Winged helix-like DNA-binding domain superfamily/Winged helix DNA-binding domain"/>
    <property type="match status" value="1"/>
</dbReference>
<dbReference type="InterPro" id="IPR000524">
    <property type="entry name" value="Tscrpt_reg_HTH_GntR"/>
</dbReference>
<dbReference type="SMART" id="SM00345">
    <property type="entry name" value="HTH_GNTR"/>
    <property type="match status" value="1"/>
</dbReference>
<proteinExistence type="predicted"/>
<keyword evidence="3" id="KW-0804">Transcription</keyword>
<dbReference type="Gene3D" id="1.20.120.530">
    <property type="entry name" value="GntR ligand-binding domain-like"/>
    <property type="match status" value="1"/>
</dbReference>
<protein>
    <submittedName>
        <fullName evidence="5">FCD domain-containing protein</fullName>
    </submittedName>
</protein>
<evidence type="ECO:0000259" key="4">
    <source>
        <dbReference type="PROSITE" id="PS50949"/>
    </source>
</evidence>
<dbReference type="RefSeq" id="WP_025531764.1">
    <property type="nucleotide sequence ID" value="NZ_QTJW01000015.1"/>
</dbReference>
<name>A0A3E3DH52_9FIRM</name>
<evidence type="ECO:0000256" key="1">
    <source>
        <dbReference type="ARBA" id="ARBA00023015"/>
    </source>
</evidence>
<dbReference type="EMBL" id="QTJW01000015">
    <property type="protein sequence ID" value="RGD68622.1"/>
    <property type="molecule type" value="Genomic_DNA"/>
</dbReference>
<feature type="domain" description="HTH gntR-type" evidence="4">
    <location>
        <begin position="14"/>
        <end position="81"/>
    </location>
</feature>
<dbReference type="InterPro" id="IPR036390">
    <property type="entry name" value="WH_DNA-bd_sf"/>
</dbReference>
<gene>
    <name evidence="5" type="ORF">DWX31_21055</name>
</gene>
<evidence type="ECO:0000313" key="6">
    <source>
        <dbReference type="Proteomes" id="UP000261023"/>
    </source>
</evidence>
<keyword evidence="2" id="KW-0238">DNA-binding</keyword>
<dbReference type="GO" id="GO:0003700">
    <property type="term" value="F:DNA-binding transcription factor activity"/>
    <property type="evidence" value="ECO:0007669"/>
    <property type="project" value="InterPro"/>
</dbReference>
<dbReference type="OrthoDB" id="5449at2"/>
<evidence type="ECO:0000313" key="5">
    <source>
        <dbReference type="EMBL" id="RGD68622.1"/>
    </source>
</evidence>